<dbReference type="RefSeq" id="WP_316974476.1">
    <property type="nucleotide sequence ID" value="NZ_JAWIIJ010000010.1"/>
</dbReference>
<keyword evidence="2" id="KW-0732">Signal</keyword>
<accession>A0ABU3W0F0</accession>
<evidence type="ECO:0000313" key="3">
    <source>
        <dbReference type="EMBL" id="MDV2080014.1"/>
    </source>
</evidence>
<proteinExistence type="predicted"/>
<gene>
    <name evidence="3" type="ORF">RYS15_15115</name>
</gene>
<dbReference type="Gene3D" id="2.40.160.10">
    <property type="entry name" value="Porin"/>
    <property type="match status" value="1"/>
</dbReference>
<comment type="caution">
    <text evidence="3">The sequence shown here is derived from an EMBL/GenBank/DDBJ whole genome shotgun (WGS) entry which is preliminary data.</text>
</comment>
<organism evidence="3 4">
    <name type="scientific">Marinobacter xestospongiae</name>
    <dbReference type="NCBI Taxonomy" id="994319"/>
    <lineage>
        <taxon>Bacteria</taxon>
        <taxon>Pseudomonadati</taxon>
        <taxon>Pseudomonadota</taxon>
        <taxon>Gammaproteobacteria</taxon>
        <taxon>Pseudomonadales</taxon>
        <taxon>Marinobacteraceae</taxon>
        <taxon>Marinobacter</taxon>
    </lineage>
</organism>
<dbReference type="InterPro" id="IPR023614">
    <property type="entry name" value="Porin_dom_sf"/>
</dbReference>
<evidence type="ECO:0000256" key="2">
    <source>
        <dbReference type="SAM" id="SignalP"/>
    </source>
</evidence>
<dbReference type="Proteomes" id="UP001269819">
    <property type="component" value="Unassembled WGS sequence"/>
</dbReference>
<dbReference type="EMBL" id="JAWIIJ010000010">
    <property type="protein sequence ID" value="MDV2080014.1"/>
    <property type="molecule type" value="Genomic_DNA"/>
</dbReference>
<evidence type="ECO:0008006" key="5">
    <source>
        <dbReference type="Google" id="ProtNLM"/>
    </source>
</evidence>
<evidence type="ECO:0000313" key="4">
    <source>
        <dbReference type="Proteomes" id="UP001269819"/>
    </source>
</evidence>
<feature type="signal peptide" evidence="2">
    <location>
        <begin position="1"/>
        <end position="33"/>
    </location>
</feature>
<sequence length="413" mass="44908">MTTPVFSILFKHRCRRGCLVAAMALALPAVATAHGVVSSEREDSPLSVDAGVSASHRWDSVIADSGRWQVPGVLMGGEALGSEQGFTLDAASVHLDWRAGERTHVRLDIGSHHAGEIELEEALVGYRLVDSLGLQIEAGRMKARFSTENLSHAYARPFSDNNLVYDAFYGGHVVDEGARLMVTPWAGITLGVEGWRGSQFPATAGDDGGARDVFLQWRWQDGAWQVELGTWAQWAEARDRSDSRYTGGHSHGGGSDTAADALRFDGDQDSQGAGARLAWQSGDWSAGLAAEFVQVDVSGTLRDTTRQAALSGDYRGWWLQPELRWQRQALTLRYTKLVLDNHLTGVAGPDLAAVAGLNHAGHDPDQWAVSYRYQLQDGLGLRLEWTRNRATADPVNYLAAGLYWSGALWPAGN</sequence>
<dbReference type="SUPFAM" id="SSF56935">
    <property type="entry name" value="Porins"/>
    <property type="match status" value="1"/>
</dbReference>
<reference evidence="3 4" key="1">
    <citation type="submission" date="2023-10" db="EMBL/GenBank/DDBJ databases">
        <title>Characteristics and mechanism of a salt-tolerant marine origin heterotrophic nitrifying- aerobic denitrifying bacteria Marinobacter xestospongiae HN1.</title>
        <authorList>
            <person name="Qi R."/>
        </authorList>
    </citation>
    <scope>NUCLEOTIDE SEQUENCE [LARGE SCALE GENOMIC DNA]</scope>
    <source>
        <strain evidence="3 4">HN1</strain>
    </source>
</reference>
<name>A0ABU3W0F0_9GAMM</name>
<evidence type="ECO:0000256" key="1">
    <source>
        <dbReference type="SAM" id="MobiDB-lite"/>
    </source>
</evidence>
<feature type="chain" id="PRO_5045686075" description="Alginate export domain-containing protein" evidence="2">
    <location>
        <begin position="34"/>
        <end position="413"/>
    </location>
</feature>
<protein>
    <recommendedName>
        <fullName evidence="5">Alginate export domain-containing protein</fullName>
    </recommendedName>
</protein>
<keyword evidence="4" id="KW-1185">Reference proteome</keyword>
<feature type="region of interest" description="Disordered" evidence="1">
    <location>
        <begin position="242"/>
        <end position="265"/>
    </location>
</feature>